<evidence type="ECO:0000313" key="1">
    <source>
        <dbReference type="EMBL" id="GAI26559.1"/>
    </source>
</evidence>
<comment type="caution">
    <text evidence="1">The sequence shown here is derived from an EMBL/GenBank/DDBJ whole genome shotgun (WGS) entry which is preliminary data.</text>
</comment>
<protein>
    <recommendedName>
        <fullName evidence="2">TonB-dependent receptor-like beta-barrel domain-containing protein</fullName>
    </recommendedName>
</protein>
<accession>X1P6L5</accession>
<evidence type="ECO:0008006" key="2">
    <source>
        <dbReference type="Google" id="ProtNLM"/>
    </source>
</evidence>
<name>X1P6L5_9ZZZZ</name>
<dbReference type="EMBL" id="BARV01015074">
    <property type="protein sequence ID" value="GAI26559.1"/>
    <property type="molecule type" value="Genomic_DNA"/>
</dbReference>
<gene>
    <name evidence="1" type="ORF">S06H3_26120</name>
</gene>
<dbReference type="SUPFAM" id="SSF56935">
    <property type="entry name" value="Porins"/>
    <property type="match status" value="1"/>
</dbReference>
<reference evidence="1" key="1">
    <citation type="journal article" date="2014" name="Front. Microbiol.">
        <title>High frequency of phylogenetically diverse reductive dehalogenase-homologous genes in deep subseafloor sedimentary metagenomes.</title>
        <authorList>
            <person name="Kawai M."/>
            <person name="Futagami T."/>
            <person name="Toyoda A."/>
            <person name="Takaki Y."/>
            <person name="Nishi S."/>
            <person name="Hori S."/>
            <person name="Arai W."/>
            <person name="Tsubouchi T."/>
            <person name="Morono Y."/>
            <person name="Uchiyama I."/>
            <person name="Ito T."/>
            <person name="Fujiyama A."/>
            <person name="Inagaki F."/>
            <person name="Takami H."/>
        </authorList>
    </citation>
    <scope>NUCLEOTIDE SEQUENCE</scope>
    <source>
        <strain evidence="1">Expedition CK06-06</strain>
    </source>
</reference>
<organism evidence="1">
    <name type="scientific">marine sediment metagenome</name>
    <dbReference type="NCBI Taxonomy" id="412755"/>
    <lineage>
        <taxon>unclassified sequences</taxon>
        <taxon>metagenomes</taxon>
        <taxon>ecological metagenomes</taxon>
    </lineage>
</organism>
<sequence length="189" mass="22134">DIQYADRDGSGKIDNGSNTIDDHGDLYIITNQAPRYFFGFNFNVQYKNLWLSTFFQGIAKRDYWPRPSSNGMFWPFTRNGNALKRGITDSWREDNRDAYFYMVTRVPNKNQKPQTRFMQDASYIRCKNITLGYTLPKISFINEIQVYLSGQNLFEFSGIDECLDPEQISSYMAQYPFQRTYSLGVNVSF</sequence>
<proteinExistence type="predicted"/>
<dbReference type="AlphaFoldDB" id="X1P6L5"/>
<feature type="non-terminal residue" evidence="1">
    <location>
        <position position="1"/>
    </location>
</feature>